<reference evidence="1 2" key="1">
    <citation type="submission" date="2012-10" db="EMBL/GenBank/DDBJ databases">
        <authorList>
            <person name="Zafar N."/>
            <person name="Inman J."/>
            <person name="Hall N."/>
            <person name="Lorenzi H."/>
            <person name="Caler E."/>
        </authorList>
    </citation>
    <scope>NUCLEOTIDE SEQUENCE [LARGE SCALE GENOMIC DNA]</scope>
    <source>
        <strain evidence="1 2">IP1</strain>
    </source>
</reference>
<sequence length="121" mass="14176">MYLMWLLYIRQFKLFECFPVLFNCFNNARQLYQVIITDNERFRSQKHSSIPFLGVEAVGIHNTTHNSIVKCDVDIIKDLYENIVFSNGTSMYSGINDRLKIKKLADKQGLSMRRLFMLGSI</sequence>
<organism evidence="1 2">
    <name type="scientific">Entamoeba invadens IP1</name>
    <dbReference type="NCBI Taxonomy" id="370355"/>
    <lineage>
        <taxon>Eukaryota</taxon>
        <taxon>Amoebozoa</taxon>
        <taxon>Evosea</taxon>
        <taxon>Archamoebae</taxon>
        <taxon>Mastigamoebida</taxon>
        <taxon>Entamoebidae</taxon>
        <taxon>Entamoeba</taxon>
    </lineage>
</organism>
<keyword evidence="2" id="KW-1185">Reference proteome</keyword>
<dbReference type="AlphaFoldDB" id="L7FMM7"/>
<dbReference type="KEGG" id="eiv:EIN_323540"/>
<dbReference type="Pfam" id="PF00022">
    <property type="entry name" value="Actin"/>
    <property type="match status" value="1"/>
</dbReference>
<dbReference type="Proteomes" id="UP000014680">
    <property type="component" value="Unassembled WGS sequence"/>
</dbReference>
<dbReference type="SUPFAM" id="SSF53067">
    <property type="entry name" value="Actin-like ATPase domain"/>
    <property type="match status" value="1"/>
</dbReference>
<name>L7FMM7_ENTIV</name>
<evidence type="ECO:0000313" key="1">
    <source>
        <dbReference type="EMBL" id="ELP89311.1"/>
    </source>
</evidence>
<dbReference type="GeneID" id="14888295"/>
<dbReference type="RefSeq" id="XP_004256082.1">
    <property type="nucleotide sequence ID" value="XM_004256034.1"/>
</dbReference>
<dbReference type="InterPro" id="IPR043129">
    <property type="entry name" value="ATPase_NBD"/>
</dbReference>
<gene>
    <name evidence="1" type="ORF">EIN_323540</name>
</gene>
<dbReference type="InterPro" id="IPR004000">
    <property type="entry name" value="Actin"/>
</dbReference>
<accession>L7FMM7</accession>
<dbReference type="VEuPathDB" id="AmoebaDB:EIN_323540"/>
<evidence type="ECO:0000313" key="2">
    <source>
        <dbReference type="Proteomes" id="UP000014680"/>
    </source>
</evidence>
<dbReference type="EMBL" id="KB206652">
    <property type="protein sequence ID" value="ELP89311.1"/>
    <property type="molecule type" value="Genomic_DNA"/>
</dbReference>
<dbReference type="Gene3D" id="3.30.420.40">
    <property type="match status" value="1"/>
</dbReference>
<dbReference type="PANTHER" id="PTHR11937">
    <property type="entry name" value="ACTIN"/>
    <property type="match status" value="1"/>
</dbReference>
<protein>
    <submittedName>
        <fullName evidence="1">Actin, putative</fullName>
    </submittedName>
</protein>
<proteinExistence type="predicted"/>